<proteinExistence type="predicted"/>
<dbReference type="AlphaFoldDB" id="A0A392S2X5"/>
<evidence type="ECO:0000313" key="2">
    <source>
        <dbReference type="Proteomes" id="UP000265520"/>
    </source>
</evidence>
<name>A0A392S2X5_9FABA</name>
<keyword evidence="2" id="KW-1185">Reference proteome</keyword>
<dbReference type="Proteomes" id="UP000265520">
    <property type="component" value="Unassembled WGS sequence"/>
</dbReference>
<comment type="caution">
    <text evidence="1">The sequence shown here is derived from an EMBL/GenBank/DDBJ whole genome shotgun (WGS) entry which is preliminary data.</text>
</comment>
<evidence type="ECO:0000313" key="1">
    <source>
        <dbReference type="EMBL" id="MCI42554.1"/>
    </source>
</evidence>
<feature type="non-terminal residue" evidence="1">
    <location>
        <position position="34"/>
    </location>
</feature>
<sequence length="34" mass="3912">MEVNNSSYNVGMKAKRPMLSWKGVLLRRGDMEGR</sequence>
<protein>
    <submittedName>
        <fullName evidence="1">Uncharacterized protein</fullName>
    </submittedName>
</protein>
<organism evidence="1 2">
    <name type="scientific">Trifolium medium</name>
    <dbReference type="NCBI Taxonomy" id="97028"/>
    <lineage>
        <taxon>Eukaryota</taxon>
        <taxon>Viridiplantae</taxon>
        <taxon>Streptophyta</taxon>
        <taxon>Embryophyta</taxon>
        <taxon>Tracheophyta</taxon>
        <taxon>Spermatophyta</taxon>
        <taxon>Magnoliopsida</taxon>
        <taxon>eudicotyledons</taxon>
        <taxon>Gunneridae</taxon>
        <taxon>Pentapetalae</taxon>
        <taxon>rosids</taxon>
        <taxon>fabids</taxon>
        <taxon>Fabales</taxon>
        <taxon>Fabaceae</taxon>
        <taxon>Papilionoideae</taxon>
        <taxon>50 kb inversion clade</taxon>
        <taxon>NPAAA clade</taxon>
        <taxon>Hologalegina</taxon>
        <taxon>IRL clade</taxon>
        <taxon>Trifolieae</taxon>
        <taxon>Trifolium</taxon>
    </lineage>
</organism>
<accession>A0A392S2X5</accession>
<reference evidence="1 2" key="1">
    <citation type="journal article" date="2018" name="Front. Plant Sci.">
        <title>Red Clover (Trifolium pratense) and Zigzag Clover (T. medium) - A Picture of Genomic Similarities and Differences.</title>
        <authorList>
            <person name="Dluhosova J."/>
            <person name="Istvanek J."/>
            <person name="Nedelnik J."/>
            <person name="Repkova J."/>
        </authorList>
    </citation>
    <scope>NUCLEOTIDE SEQUENCE [LARGE SCALE GENOMIC DNA]</scope>
    <source>
        <strain evidence="2">cv. 10/8</strain>
        <tissue evidence="1">Leaf</tissue>
    </source>
</reference>
<dbReference type="EMBL" id="LXQA010306046">
    <property type="protein sequence ID" value="MCI42554.1"/>
    <property type="molecule type" value="Genomic_DNA"/>
</dbReference>